<keyword evidence="4" id="KW-1185">Reference proteome</keyword>
<comment type="caution">
    <text evidence="3">The sequence shown here is derived from an EMBL/GenBank/DDBJ whole genome shotgun (WGS) entry which is preliminary data.</text>
</comment>
<feature type="compositionally biased region" description="Basic and acidic residues" evidence="2">
    <location>
        <begin position="159"/>
        <end position="178"/>
    </location>
</feature>
<name>A0AAV9HS46_9PEZI</name>
<accession>A0AAV9HS46</accession>
<evidence type="ECO:0000313" key="3">
    <source>
        <dbReference type="EMBL" id="KAK4462890.1"/>
    </source>
</evidence>
<evidence type="ECO:0000256" key="1">
    <source>
        <dbReference type="SAM" id="Coils"/>
    </source>
</evidence>
<reference evidence="3" key="2">
    <citation type="submission" date="2023-06" db="EMBL/GenBank/DDBJ databases">
        <authorList>
            <consortium name="Lawrence Berkeley National Laboratory"/>
            <person name="Mondo S.J."/>
            <person name="Hensen N."/>
            <person name="Bonometti L."/>
            <person name="Westerberg I."/>
            <person name="Brannstrom I.O."/>
            <person name="Guillou S."/>
            <person name="Cros-Aarteil S."/>
            <person name="Calhoun S."/>
            <person name="Haridas S."/>
            <person name="Kuo A."/>
            <person name="Pangilinan J."/>
            <person name="Riley R."/>
            <person name="Labutti K."/>
            <person name="Andreopoulos B."/>
            <person name="Lipzen A."/>
            <person name="Chen C."/>
            <person name="Yanf M."/>
            <person name="Daum C."/>
            <person name="Ng V."/>
            <person name="Clum A."/>
            <person name="Steindorff A."/>
            <person name="Ohm R."/>
            <person name="Martin F."/>
            <person name="Silar P."/>
            <person name="Natvig D."/>
            <person name="Lalanne C."/>
            <person name="Gautier V."/>
            <person name="Ament-Velasquez S.L."/>
            <person name="Kruys A."/>
            <person name="Hutchinson M.I."/>
            <person name="Powell A.J."/>
            <person name="Barry K."/>
            <person name="Miller A.N."/>
            <person name="Grigoriev I.V."/>
            <person name="Debuchy R."/>
            <person name="Gladieux P."/>
            <person name="Thoren M.H."/>
            <person name="Johannesson H."/>
        </authorList>
    </citation>
    <scope>NUCLEOTIDE SEQUENCE</scope>
    <source>
        <strain evidence="3">PSN324</strain>
    </source>
</reference>
<proteinExistence type="predicted"/>
<protein>
    <submittedName>
        <fullName evidence="3">Uncharacterized protein</fullName>
    </submittedName>
</protein>
<evidence type="ECO:0000256" key="2">
    <source>
        <dbReference type="SAM" id="MobiDB-lite"/>
    </source>
</evidence>
<dbReference type="EMBL" id="MU864966">
    <property type="protein sequence ID" value="KAK4462890.1"/>
    <property type="molecule type" value="Genomic_DNA"/>
</dbReference>
<keyword evidence="1" id="KW-0175">Coiled coil</keyword>
<dbReference type="Proteomes" id="UP001321749">
    <property type="component" value="Unassembled WGS sequence"/>
</dbReference>
<evidence type="ECO:0000313" key="4">
    <source>
        <dbReference type="Proteomes" id="UP001321749"/>
    </source>
</evidence>
<organism evidence="3 4">
    <name type="scientific">Cladorrhinum samala</name>
    <dbReference type="NCBI Taxonomy" id="585594"/>
    <lineage>
        <taxon>Eukaryota</taxon>
        <taxon>Fungi</taxon>
        <taxon>Dikarya</taxon>
        <taxon>Ascomycota</taxon>
        <taxon>Pezizomycotina</taxon>
        <taxon>Sordariomycetes</taxon>
        <taxon>Sordariomycetidae</taxon>
        <taxon>Sordariales</taxon>
        <taxon>Podosporaceae</taxon>
        <taxon>Cladorrhinum</taxon>
    </lineage>
</organism>
<dbReference type="AlphaFoldDB" id="A0AAV9HS46"/>
<sequence>MEEITSALSSAQKAQLHQVADGLLEIYQTLVRMAYLDASWIARPPYQDVDSRLVPMWKSFKLDPAVIYLYSILPYVENSGDLGLDFFQGGQFADFRCQRDVAANRNPFYFPEEDSMPPTMTALSTMGNHEGVILYDSKRHRIGLFDQMGDWNNDYVVSEERRKRRDSGSGREQPKRYEDDADEGEYGELMKDGRDAGEVLRDMKKWYLELRETPGGGELTGNDWLKELVKPLYEKHGWPREDFDQDAFLADLVRARALRKVKYFAEEPLRKVECYKGWLAMPSYEDKEFEKLRAKIGEAKTVQEEWVARWGLYSKERNKRSNEKDLERAEEQVKAECPGGKCWKDEDLPVMELKHVATEYFYAQRRVRDREARLTAMKAHQAVPKQMLRQMEMQLGQAERQLAVVRKAYEACKAEVERLHPELSLSFLRVLGRFGVDVKSTLQRDIDTINDMESQAKELQEWLAQVPDEATEARQLIQEAIADFKKGTDFPRRSKDYYEGEMRKWEAEEGEYEGSSEIYELLRAIENLASY</sequence>
<feature type="region of interest" description="Disordered" evidence="2">
    <location>
        <begin position="159"/>
        <end position="188"/>
    </location>
</feature>
<gene>
    <name evidence="3" type="ORF">QBC42DRAFT_325907</name>
</gene>
<reference evidence="3" key="1">
    <citation type="journal article" date="2023" name="Mol. Phylogenet. Evol.">
        <title>Genome-scale phylogeny and comparative genomics of the fungal order Sordariales.</title>
        <authorList>
            <person name="Hensen N."/>
            <person name="Bonometti L."/>
            <person name="Westerberg I."/>
            <person name="Brannstrom I.O."/>
            <person name="Guillou S."/>
            <person name="Cros-Aarteil S."/>
            <person name="Calhoun S."/>
            <person name="Haridas S."/>
            <person name="Kuo A."/>
            <person name="Mondo S."/>
            <person name="Pangilinan J."/>
            <person name="Riley R."/>
            <person name="LaButti K."/>
            <person name="Andreopoulos B."/>
            <person name="Lipzen A."/>
            <person name="Chen C."/>
            <person name="Yan M."/>
            <person name="Daum C."/>
            <person name="Ng V."/>
            <person name="Clum A."/>
            <person name="Steindorff A."/>
            <person name="Ohm R.A."/>
            <person name="Martin F."/>
            <person name="Silar P."/>
            <person name="Natvig D.O."/>
            <person name="Lalanne C."/>
            <person name="Gautier V."/>
            <person name="Ament-Velasquez S.L."/>
            <person name="Kruys A."/>
            <person name="Hutchinson M.I."/>
            <person name="Powell A.J."/>
            <person name="Barry K."/>
            <person name="Miller A.N."/>
            <person name="Grigoriev I.V."/>
            <person name="Debuchy R."/>
            <person name="Gladieux P."/>
            <person name="Hiltunen Thoren M."/>
            <person name="Johannesson H."/>
        </authorList>
    </citation>
    <scope>NUCLEOTIDE SEQUENCE</scope>
    <source>
        <strain evidence="3">PSN324</strain>
    </source>
</reference>
<feature type="coiled-coil region" evidence="1">
    <location>
        <begin position="388"/>
        <end position="415"/>
    </location>
</feature>